<dbReference type="RefSeq" id="WP_250598327.1">
    <property type="nucleotide sequence ID" value="NZ_JAKRVY010000011.1"/>
</dbReference>
<comment type="caution">
    <text evidence="3">The sequence shown here is derived from an EMBL/GenBank/DDBJ whole genome shotgun (WGS) entry which is preliminary data.</text>
</comment>
<sequence>MASKTNDSTQTTVVADADAHITETFSEIAKYIDEGEFGDVKRICETAELPLNDIMHLKRATPSQPFNDEGRSGSDVLTNEMSVEKKLENMDEFGIDCGIITPTLSILLPTVNRPRYAVALAEAYNRYIFDRFAVGNDRLKVTVTVAPHDPERAATEIEKHADKEDVVGVQMSATGLVPPPGARKYDPIYRAAEENDLPVLFHSGLNTADGFPVISRTANYYVEEHAVNHPFSHMWNLTTMIFRGVPERFPDLDIVFQEAGIGYIPYFMWRLDDHYLDRGDELPHLNQLPSDYIEDNWYFTTQPIGQTRKPTGSGAQDHLANIIEMVGAENLMFATDLPHPDFDVPNELEDRVQSKLDQDQIDAVMGQNAIDVFEFEV</sequence>
<proteinExistence type="predicted"/>
<feature type="domain" description="Amidohydrolase-related" evidence="2">
    <location>
        <begin position="82"/>
        <end position="375"/>
    </location>
</feature>
<evidence type="ECO:0000256" key="1">
    <source>
        <dbReference type="ARBA" id="ARBA00023239"/>
    </source>
</evidence>
<dbReference type="PANTHER" id="PTHR21240">
    <property type="entry name" value="2-AMINO-3-CARBOXYLMUCONATE-6-SEMIALDEHYDE DECARBOXYLASE"/>
    <property type="match status" value="1"/>
</dbReference>
<dbReference type="PANTHER" id="PTHR21240:SF28">
    <property type="entry name" value="ISO-OROTATE DECARBOXYLASE (EUROFUNG)"/>
    <property type="match status" value="1"/>
</dbReference>
<dbReference type="AlphaFoldDB" id="A0AAE3FU60"/>
<evidence type="ECO:0000313" key="4">
    <source>
        <dbReference type="Proteomes" id="UP001202674"/>
    </source>
</evidence>
<dbReference type="EMBL" id="JAKRVY010000011">
    <property type="protein sequence ID" value="MCL9814998.1"/>
    <property type="molecule type" value="Genomic_DNA"/>
</dbReference>
<reference evidence="3 4" key="1">
    <citation type="journal article" date="2022" name="Syst. Appl. Microbiol.">
        <title>Natronocalculus amylovorans gen. nov., sp. nov., and Natranaeroarchaeum aerophilus sp. nov., dominant culturable amylolytic natronoarchaea from hypersaline soda lakes in southwestern Siberia.</title>
        <authorList>
            <person name="Sorokin D.Y."/>
            <person name="Elcheninov A.G."/>
            <person name="Khizhniak T.V."/>
            <person name="Koenen M."/>
            <person name="Bale N.J."/>
            <person name="Damste J.S.S."/>
            <person name="Kublanov I.V."/>
        </authorList>
    </citation>
    <scope>NUCLEOTIDE SEQUENCE [LARGE SCALE GENOMIC DNA]</scope>
    <source>
        <strain evidence="3 4">AArc-St1-1</strain>
    </source>
</reference>
<dbReference type="Gene3D" id="3.20.20.140">
    <property type="entry name" value="Metal-dependent hydrolases"/>
    <property type="match status" value="1"/>
</dbReference>
<dbReference type="Proteomes" id="UP001202674">
    <property type="component" value="Unassembled WGS sequence"/>
</dbReference>
<evidence type="ECO:0000259" key="2">
    <source>
        <dbReference type="Pfam" id="PF04909"/>
    </source>
</evidence>
<dbReference type="Pfam" id="PF04909">
    <property type="entry name" value="Amidohydro_2"/>
    <property type="match status" value="1"/>
</dbReference>
<dbReference type="InterPro" id="IPR032466">
    <property type="entry name" value="Metal_Hydrolase"/>
</dbReference>
<dbReference type="GO" id="GO:0016831">
    <property type="term" value="F:carboxy-lyase activity"/>
    <property type="evidence" value="ECO:0007669"/>
    <property type="project" value="InterPro"/>
</dbReference>
<dbReference type="GO" id="GO:0019748">
    <property type="term" value="P:secondary metabolic process"/>
    <property type="evidence" value="ECO:0007669"/>
    <property type="project" value="TreeGrafter"/>
</dbReference>
<dbReference type="GO" id="GO:0005737">
    <property type="term" value="C:cytoplasm"/>
    <property type="evidence" value="ECO:0007669"/>
    <property type="project" value="TreeGrafter"/>
</dbReference>
<keyword evidence="4" id="KW-1185">Reference proteome</keyword>
<name>A0AAE3FU60_9EURY</name>
<organism evidence="3 4">
    <name type="scientific">Natranaeroarchaeum aerophilus</name>
    <dbReference type="NCBI Taxonomy" id="2917711"/>
    <lineage>
        <taxon>Archaea</taxon>
        <taxon>Methanobacteriati</taxon>
        <taxon>Methanobacteriota</taxon>
        <taxon>Stenosarchaea group</taxon>
        <taxon>Halobacteria</taxon>
        <taxon>Halobacteriales</taxon>
        <taxon>Natronoarchaeaceae</taxon>
        <taxon>Natranaeroarchaeum</taxon>
    </lineage>
</organism>
<dbReference type="InterPro" id="IPR032465">
    <property type="entry name" value="ACMSD"/>
</dbReference>
<accession>A0AAE3FU60</accession>
<evidence type="ECO:0000313" key="3">
    <source>
        <dbReference type="EMBL" id="MCL9814998.1"/>
    </source>
</evidence>
<gene>
    <name evidence="3" type="ORF">AArcSt11_15180</name>
</gene>
<dbReference type="InterPro" id="IPR006680">
    <property type="entry name" value="Amidohydro-rel"/>
</dbReference>
<protein>
    <submittedName>
        <fullName evidence="3">Amidohydrolase</fullName>
    </submittedName>
</protein>
<dbReference type="GO" id="GO:0016787">
    <property type="term" value="F:hydrolase activity"/>
    <property type="evidence" value="ECO:0007669"/>
    <property type="project" value="InterPro"/>
</dbReference>
<keyword evidence="1" id="KW-0456">Lyase</keyword>
<dbReference type="SUPFAM" id="SSF51556">
    <property type="entry name" value="Metallo-dependent hydrolases"/>
    <property type="match status" value="1"/>
</dbReference>